<feature type="region of interest" description="Disordered" evidence="2">
    <location>
        <begin position="1"/>
        <end position="57"/>
    </location>
</feature>
<dbReference type="GeneID" id="104999164"/>
<feature type="compositionally biased region" description="Low complexity" evidence="2">
    <location>
        <begin position="269"/>
        <end position="281"/>
    </location>
</feature>
<dbReference type="PROSITE" id="PS50132">
    <property type="entry name" value="RGS"/>
    <property type="match status" value="1"/>
</dbReference>
<feature type="region of interest" description="Disordered" evidence="2">
    <location>
        <begin position="70"/>
        <end position="101"/>
    </location>
</feature>
<reference evidence="5" key="1">
    <citation type="submission" date="2025-08" db="UniProtKB">
        <authorList>
            <consortium name="RefSeq"/>
        </authorList>
    </citation>
    <scope>IDENTIFICATION</scope>
    <source>
        <tissue evidence="5">Blood</tissue>
    </source>
</reference>
<dbReference type="InterPro" id="IPR024066">
    <property type="entry name" value="RGS_subdom1/3"/>
</dbReference>
<dbReference type="RefSeq" id="XP_010852964.1">
    <property type="nucleotide sequence ID" value="XM_010854662.1"/>
</dbReference>
<accession>A0A6P3ILP3</accession>
<dbReference type="GO" id="GO:0043005">
    <property type="term" value="C:neuron projection"/>
    <property type="evidence" value="ECO:0007669"/>
    <property type="project" value="TreeGrafter"/>
</dbReference>
<feature type="region of interest" description="Disordered" evidence="2">
    <location>
        <begin position="264"/>
        <end position="293"/>
    </location>
</feature>
<organism evidence="4 5">
    <name type="scientific">Bison bison bison</name>
    <name type="common">North American plains bison</name>
    <dbReference type="NCBI Taxonomy" id="43346"/>
    <lineage>
        <taxon>Eukaryota</taxon>
        <taxon>Metazoa</taxon>
        <taxon>Chordata</taxon>
        <taxon>Craniata</taxon>
        <taxon>Vertebrata</taxon>
        <taxon>Euteleostomi</taxon>
        <taxon>Mammalia</taxon>
        <taxon>Eutheria</taxon>
        <taxon>Laurasiatheria</taxon>
        <taxon>Artiodactyla</taxon>
        <taxon>Ruminantia</taxon>
        <taxon>Pecora</taxon>
        <taxon>Bovidae</taxon>
        <taxon>Bovinae</taxon>
        <taxon>Bison</taxon>
    </lineage>
</organism>
<dbReference type="GO" id="GO:0005737">
    <property type="term" value="C:cytoplasm"/>
    <property type="evidence" value="ECO:0007669"/>
    <property type="project" value="TreeGrafter"/>
</dbReference>
<feature type="compositionally biased region" description="Gly residues" evidence="2">
    <location>
        <begin position="284"/>
        <end position="293"/>
    </location>
</feature>
<sequence length="293" mass="32817">MLEEGEKWPGWALSPENAHESQEQVLRSLCSKAPSQSPTAAGSVPPTREHRGGQAQVHNCRDTCEAVRPLTQPHSPRTADLRAPSSPLAPPAPENSPPGFPEALHLGSLLVQHGYLYPLRDPRRLELRPDETPYRFQTPYFWTSTLWPAAELDYAIYLAKKNIRKQGALVDHEKEHYHQLHRKINHAWDLVMMQAREQLRPLSKARPQVSPAVMAEQEQEGLRAGCCLSQDSYPRFLKSDLYRDLLAEAVVPLETKRRVFPFMRKPRHSSPSPALLPASASGEPVGGDGDGET</sequence>
<dbReference type="PANTHER" id="PTHR45746">
    <property type="entry name" value="LP21163P"/>
    <property type="match status" value="1"/>
</dbReference>
<dbReference type="Pfam" id="PF18148">
    <property type="entry name" value="RGS_DHEX"/>
    <property type="match status" value="1"/>
</dbReference>
<dbReference type="GO" id="GO:0005886">
    <property type="term" value="C:plasma membrane"/>
    <property type="evidence" value="ECO:0007669"/>
    <property type="project" value="TreeGrafter"/>
</dbReference>
<feature type="domain" description="RGS" evidence="3">
    <location>
        <begin position="228"/>
        <end position="246"/>
    </location>
</feature>
<dbReference type="AlphaFoldDB" id="A0A6P3ILP3"/>
<keyword evidence="1" id="KW-0734">Signal transduction inhibitor</keyword>
<evidence type="ECO:0000313" key="4">
    <source>
        <dbReference type="Proteomes" id="UP000515208"/>
    </source>
</evidence>
<dbReference type="Gene3D" id="1.10.10.10">
    <property type="entry name" value="Winged helix-like DNA-binding domain superfamily/Winged helix DNA-binding domain"/>
    <property type="match status" value="1"/>
</dbReference>
<dbReference type="Gene3D" id="1.10.1240.60">
    <property type="match status" value="1"/>
</dbReference>
<dbReference type="GO" id="GO:0009968">
    <property type="term" value="P:negative regulation of signal transduction"/>
    <property type="evidence" value="ECO:0007669"/>
    <property type="project" value="UniProtKB-KW"/>
</dbReference>
<dbReference type="CDD" id="cd04450">
    <property type="entry name" value="DEP_RGS7-like"/>
    <property type="match status" value="1"/>
</dbReference>
<dbReference type="GO" id="GO:0008277">
    <property type="term" value="P:regulation of G protein-coupled receptor signaling pathway"/>
    <property type="evidence" value="ECO:0007669"/>
    <property type="project" value="InterPro"/>
</dbReference>
<evidence type="ECO:0000313" key="5">
    <source>
        <dbReference type="RefSeq" id="XP_010852964.1"/>
    </source>
</evidence>
<keyword evidence="4" id="KW-1185">Reference proteome</keyword>
<dbReference type="KEGG" id="bbis:104999164"/>
<dbReference type="InterPro" id="IPR047017">
    <property type="entry name" value="RGS6/7/9/11_DHEX_sf"/>
</dbReference>
<dbReference type="InterPro" id="IPR036388">
    <property type="entry name" value="WH-like_DNA-bd_sf"/>
</dbReference>
<proteinExistence type="predicted"/>
<dbReference type="InterPro" id="IPR016137">
    <property type="entry name" value="RGS"/>
</dbReference>
<name>A0A6P3ILP3_BISBB</name>
<dbReference type="SUPFAM" id="SSF46785">
    <property type="entry name" value="Winged helix' DNA-binding domain"/>
    <property type="match status" value="1"/>
</dbReference>
<protein>
    <submittedName>
        <fullName evidence="5">Regulator of G-protein signaling 11-like</fullName>
    </submittedName>
</protein>
<evidence type="ECO:0000256" key="2">
    <source>
        <dbReference type="SAM" id="MobiDB-lite"/>
    </source>
</evidence>
<dbReference type="Proteomes" id="UP000515208">
    <property type="component" value="Unplaced"/>
</dbReference>
<evidence type="ECO:0000256" key="1">
    <source>
        <dbReference type="ARBA" id="ARBA00022700"/>
    </source>
</evidence>
<dbReference type="GO" id="GO:0005096">
    <property type="term" value="F:GTPase activator activity"/>
    <property type="evidence" value="ECO:0007669"/>
    <property type="project" value="TreeGrafter"/>
</dbReference>
<dbReference type="InterPro" id="IPR047016">
    <property type="entry name" value="RGS6/7/9/11"/>
</dbReference>
<feature type="compositionally biased region" description="Pro residues" evidence="2">
    <location>
        <begin position="87"/>
        <end position="100"/>
    </location>
</feature>
<dbReference type="PANTHER" id="PTHR45746:SF3">
    <property type="entry name" value="REGULATOR OF G-PROTEIN SIGNALING 11"/>
    <property type="match status" value="1"/>
</dbReference>
<dbReference type="InterPro" id="IPR040759">
    <property type="entry name" value="RGS_DHEX"/>
</dbReference>
<gene>
    <name evidence="5" type="primary">LOC104999164</name>
</gene>
<evidence type="ECO:0000259" key="3">
    <source>
        <dbReference type="PROSITE" id="PS50132"/>
    </source>
</evidence>
<dbReference type="Gene3D" id="1.10.196.10">
    <property type="match status" value="1"/>
</dbReference>
<dbReference type="InterPro" id="IPR036390">
    <property type="entry name" value="WH_DNA-bd_sf"/>
</dbReference>